<dbReference type="Proteomes" id="UP001181693">
    <property type="component" value="Unassembled WGS sequence"/>
</dbReference>
<protein>
    <submittedName>
        <fullName evidence="1">Uncharacterized protein</fullName>
    </submittedName>
</protein>
<dbReference type="EMBL" id="DYDO01000003">
    <property type="protein sequence ID" value="DBA29064.1"/>
    <property type="molecule type" value="Genomic_DNA"/>
</dbReference>
<evidence type="ECO:0000313" key="1">
    <source>
        <dbReference type="EMBL" id="DBA29064.1"/>
    </source>
</evidence>
<sequence>MQNLNIPVETFTYQELTNLHPLMYGDCFQSLHICKLHIFCAYWLHHWKCIELQHKAIPHSELFFYPRFFRPPPVNNGKWQPL</sequence>
<dbReference type="AlphaFoldDB" id="A0AAV3ARA2"/>
<keyword evidence="2" id="KW-1185">Reference proteome</keyword>
<evidence type="ECO:0000313" key="2">
    <source>
        <dbReference type="Proteomes" id="UP001181693"/>
    </source>
</evidence>
<gene>
    <name evidence="1" type="ORF">GDO54_009330</name>
</gene>
<organism evidence="1 2">
    <name type="scientific">Pyxicephalus adspersus</name>
    <name type="common">African bullfrog</name>
    <dbReference type="NCBI Taxonomy" id="30357"/>
    <lineage>
        <taxon>Eukaryota</taxon>
        <taxon>Metazoa</taxon>
        <taxon>Chordata</taxon>
        <taxon>Craniata</taxon>
        <taxon>Vertebrata</taxon>
        <taxon>Euteleostomi</taxon>
        <taxon>Amphibia</taxon>
        <taxon>Batrachia</taxon>
        <taxon>Anura</taxon>
        <taxon>Neobatrachia</taxon>
        <taxon>Ranoidea</taxon>
        <taxon>Pyxicephalidae</taxon>
        <taxon>Pyxicephalinae</taxon>
        <taxon>Pyxicephalus</taxon>
    </lineage>
</organism>
<reference evidence="1" key="1">
    <citation type="thesis" date="2020" institute="ProQuest LLC" country="789 East Eisenhower Parkway, Ann Arbor, MI, USA">
        <title>Comparative Genomics and Chromosome Evolution.</title>
        <authorList>
            <person name="Mudd A.B."/>
        </authorList>
    </citation>
    <scope>NUCLEOTIDE SEQUENCE</scope>
    <source>
        <strain evidence="1">1538</strain>
        <tissue evidence="1">Blood</tissue>
    </source>
</reference>
<comment type="caution">
    <text evidence="1">The sequence shown here is derived from an EMBL/GenBank/DDBJ whole genome shotgun (WGS) entry which is preliminary data.</text>
</comment>
<accession>A0AAV3ARA2</accession>
<proteinExistence type="predicted"/>
<name>A0AAV3ARA2_PYXAD</name>